<evidence type="ECO:0000313" key="2">
    <source>
        <dbReference type="Proteomes" id="UP000186817"/>
    </source>
</evidence>
<dbReference type="OrthoDB" id="406129at2759"/>
<dbReference type="Proteomes" id="UP000186817">
    <property type="component" value="Unassembled WGS sequence"/>
</dbReference>
<keyword evidence="2" id="KW-1185">Reference proteome</keyword>
<protein>
    <submittedName>
        <fullName evidence="1">Uncharacterized protein</fullName>
    </submittedName>
</protein>
<sequence length="152" mass="17214">MWSYVKGGTSTSTENQFQTAEKVCVIDGRFPWLFRVAPSCYILAEYIPGKKSASLDQKLLDAGFRLQGKSLEKLPEALADGKLLTRLAAKRFRFEFPMPKKAHSYTVHVDCHVHRQCPCVLEVPKPTFCLKCTCDKCEGMRAKHPQLCDEES</sequence>
<accession>A0A1Q8ZJP1</accession>
<gene>
    <name evidence="1" type="ORF">AK812_SmicGene49000</name>
</gene>
<comment type="caution">
    <text evidence="1">The sequence shown here is derived from an EMBL/GenBank/DDBJ whole genome shotgun (WGS) entry which is preliminary data.</text>
</comment>
<dbReference type="EMBL" id="LSRX01009523">
    <property type="protein sequence ID" value="OLP20526.1"/>
    <property type="molecule type" value="Genomic_DNA"/>
</dbReference>
<proteinExistence type="predicted"/>
<name>A0A1Q8ZJP1_SYMMI</name>
<evidence type="ECO:0000313" key="1">
    <source>
        <dbReference type="EMBL" id="OLP20526.1"/>
    </source>
</evidence>
<dbReference type="AlphaFoldDB" id="A0A1Q8ZJP1"/>
<organism evidence="1 2">
    <name type="scientific">Symbiodinium microadriaticum</name>
    <name type="common">Dinoflagellate</name>
    <name type="synonym">Zooxanthella microadriatica</name>
    <dbReference type="NCBI Taxonomy" id="2951"/>
    <lineage>
        <taxon>Eukaryota</taxon>
        <taxon>Sar</taxon>
        <taxon>Alveolata</taxon>
        <taxon>Dinophyceae</taxon>
        <taxon>Suessiales</taxon>
        <taxon>Symbiodiniaceae</taxon>
        <taxon>Symbiodinium</taxon>
    </lineage>
</organism>
<reference evidence="1 2" key="1">
    <citation type="submission" date="2016-02" db="EMBL/GenBank/DDBJ databases">
        <title>Genome analysis of coral dinoflagellate symbionts highlights evolutionary adaptations to a symbiotic lifestyle.</title>
        <authorList>
            <person name="Aranda M."/>
            <person name="Li Y."/>
            <person name="Liew Y.J."/>
            <person name="Baumgarten S."/>
            <person name="Simakov O."/>
            <person name="Wilson M."/>
            <person name="Piel J."/>
            <person name="Ashoor H."/>
            <person name="Bougouffa S."/>
            <person name="Bajic V.B."/>
            <person name="Ryu T."/>
            <person name="Ravasi T."/>
            <person name="Bayer T."/>
            <person name="Micklem G."/>
            <person name="Kim H."/>
            <person name="Bhak J."/>
            <person name="Lajeunesse T.C."/>
            <person name="Voolstra C.R."/>
        </authorList>
    </citation>
    <scope>NUCLEOTIDE SEQUENCE [LARGE SCALE GENOMIC DNA]</scope>
    <source>
        <strain evidence="1 2">CCMP2467</strain>
    </source>
</reference>